<dbReference type="EMBL" id="JASXSZ010000002">
    <property type="protein sequence ID" value="MDL9979261.1"/>
    <property type="molecule type" value="Genomic_DNA"/>
</dbReference>
<dbReference type="GO" id="GO:0016787">
    <property type="term" value="F:hydrolase activity"/>
    <property type="evidence" value="ECO:0007669"/>
    <property type="project" value="UniProtKB-KW"/>
</dbReference>
<gene>
    <name evidence="2" type="ORF">QSV35_07935</name>
</gene>
<keyword evidence="3" id="KW-1185">Reference proteome</keyword>
<dbReference type="SUPFAM" id="SSF53697">
    <property type="entry name" value="SIS domain"/>
    <property type="match status" value="1"/>
</dbReference>
<dbReference type="InterPro" id="IPR046348">
    <property type="entry name" value="SIS_dom_sf"/>
</dbReference>
<dbReference type="PANTHER" id="PTHR10937">
    <property type="entry name" value="GLUCOSAMINE--FRUCTOSE-6-PHOSPHATE AMINOTRANSFERASE, ISOMERIZING"/>
    <property type="match status" value="1"/>
</dbReference>
<organism evidence="2 3">
    <name type="scientific">Microbacterium candidum</name>
    <dbReference type="NCBI Taxonomy" id="3041922"/>
    <lineage>
        <taxon>Bacteria</taxon>
        <taxon>Bacillati</taxon>
        <taxon>Actinomycetota</taxon>
        <taxon>Actinomycetes</taxon>
        <taxon>Micrococcales</taxon>
        <taxon>Microbacteriaceae</taxon>
        <taxon>Microbacterium</taxon>
    </lineage>
</organism>
<dbReference type="Proteomes" id="UP001235064">
    <property type="component" value="Unassembled WGS sequence"/>
</dbReference>
<dbReference type="PIRSF" id="PIRSF009290">
    <property type="entry name" value="FrlB"/>
    <property type="match status" value="1"/>
</dbReference>
<evidence type="ECO:0000313" key="2">
    <source>
        <dbReference type="EMBL" id="MDL9979261.1"/>
    </source>
</evidence>
<feature type="domain" description="SIS" evidence="1">
    <location>
        <begin position="26"/>
        <end position="160"/>
    </location>
</feature>
<reference evidence="2 3" key="1">
    <citation type="submission" date="2023-06" db="EMBL/GenBank/DDBJ databases">
        <title>Microbacterium sp. nov., isolated from a waste landfill.</title>
        <authorList>
            <person name="Wen W."/>
        </authorList>
    </citation>
    <scope>NUCLEOTIDE SEQUENCE [LARGE SCALE GENOMIC DNA]</scope>
    <source>
        <strain evidence="2 3">ASV49</strain>
    </source>
</reference>
<keyword evidence="2" id="KW-0378">Hydrolase</keyword>
<evidence type="ECO:0000259" key="1">
    <source>
        <dbReference type="PROSITE" id="PS51464"/>
    </source>
</evidence>
<dbReference type="InterPro" id="IPR001347">
    <property type="entry name" value="SIS_dom"/>
</dbReference>
<name>A0ABT7MXV4_9MICO</name>
<proteinExistence type="predicted"/>
<dbReference type="InterPro" id="IPR024713">
    <property type="entry name" value="Fructosamine_deglycase_FrlB"/>
</dbReference>
<sequence length="330" mass="36364">MLKFNEEEFTSQLSSAVALRPEIEALVAQLGDGVKNVYFLGAGGSYAEMMPYALLLQTKSTLPGTAAIAQEFVLAPDTAFGEGSLAVFVSATGSTPDVNTAIEWAKAQGATTVGFTGEAESPFATSLDHVFLSSAHSYDIQLLLLVTGLLNARGEFADYERFADQLALMPTLMVDVAKKADSKASVFANKHKDVEYLFVVGSGNVWGYAYLYSMCVLEECQWLHTTRVHAAEFFHGSLELIEKDTTTLLFYGEDETRPLMDRVRNFVDLYSDDVTVFDTADYALEGFDSAYRALVSPLVIGTAASRLSAHLELVRNHRLDVRRYYRVVEY</sequence>
<comment type="caution">
    <text evidence="2">The sequence shown here is derived from an EMBL/GenBank/DDBJ whole genome shotgun (WGS) entry which is preliminary data.</text>
</comment>
<dbReference type="PANTHER" id="PTHR10937:SF14">
    <property type="entry name" value="FRUCTOSELYSINE 6-PHOSPHATE DEGLYCASE"/>
    <property type="match status" value="1"/>
</dbReference>
<dbReference type="EC" id="3.5.-.-" evidence="2"/>
<protein>
    <submittedName>
        <fullName evidence="2">SIS domain-containing protein</fullName>
        <ecNumber evidence="2">3.5.-.-</ecNumber>
    </submittedName>
</protein>
<accession>A0ABT7MXV4</accession>
<dbReference type="PROSITE" id="PS51464">
    <property type="entry name" value="SIS"/>
    <property type="match status" value="1"/>
</dbReference>
<evidence type="ECO:0000313" key="3">
    <source>
        <dbReference type="Proteomes" id="UP001235064"/>
    </source>
</evidence>
<dbReference type="RefSeq" id="WP_286288125.1">
    <property type="nucleotide sequence ID" value="NZ_JASXSZ010000002.1"/>
</dbReference>
<dbReference type="Pfam" id="PF01380">
    <property type="entry name" value="SIS"/>
    <property type="match status" value="1"/>
</dbReference>
<dbReference type="Gene3D" id="3.40.50.10490">
    <property type="entry name" value="Glucose-6-phosphate isomerase like protein, domain 1"/>
    <property type="match status" value="2"/>
</dbReference>